<organism evidence="4 5">
    <name type="scientific">Mikania micrantha</name>
    <name type="common">bitter vine</name>
    <dbReference type="NCBI Taxonomy" id="192012"/>
    <lineage>
        <taxon>Eukaryota</taxon>
        <taxon>Viridiplantae</taxon>
        <taxon>Streptophyta</taxon>
        <taxon>Embryophyta</taxon>
        <taxon>Tracheophyta</taxon>
        <taxon>Spermatophyta</taxon>
        <taxon>Magnoliopsida</taxon>
        <taxon>eudicotyledons</taxon>
        <taxon>Gunneridae</taxon>
        <taxon>Pentapetalae</taxon>
        <taxon>asterids</taxon>
        <taxon>campanulids</taxon>
        <taxon>Asterales</taxon>
        <taxon>Asteraceae</taxon>
        <taxon>Asteroideae</taxon>
        <taxon>Heliantheae alliance</taxon>
        <taxon>Eupatorieae</taxon>
        <taxon>Mikania</taxon>
    </lineage>
</organism>
<feature type="region of interest" description="Disordered" evidence="2">
    <location>
        <begin position="188"/>
        <end position="210"/>
    </location>
</feature>
<proteinExistence type="predicted"/>
<gene>
    <name evidence="4" type="ORF">E3N88_16876</name>
</gene>
<dbReference type="OrthoDB" id="1751274at2759"/>
<feature type="domain" description="CCHC-type" evidence="3">
    <location>
        <begin position="147"/>
        <end position="161"/>
    </location>
</feature>
<evidence type="ECO:0000313" key="5">
    <source>
        <dbReference type="Proteomes" id="UP000326396"/>
    </source>
</evidence>
<feature type="domain" description="CCHC-type" evidence="3">
    <location>
        <begin position="111"/>
        <end position="126"/>
    </location>
</feature>
<dbReference type="EMBL" id="SZYD01000009">
    <property type="protein sequence ID" value="KAD5316930.1"/>
    <property type="molecule type" value="Genomic_DNA"/>
</dbReference>
<dbReference type="Pfam" id="PF00098">
    <property type="entry name" value="zf-CCHC"/>
    <property type="match status" value="2"/>
</dbReference>
<dbReference type="SUPFAM" id="SSF57756">
    <property type="entry name" value="Retrovirus zinc finger-like domains"/>
    <property type="match status" value="1"/>
</dbReference>
<dbReference type="SMART" id="SM00343">
    <property type="entry name" value="ZnF_C2HC"/>
    <property type="match status" value="3"/>
</dbReference>
<evidence type="ECO:0000313" key="4">
    <source>
        <dbReference type="EMBL" id="KAD5316930.1"/>
    </source>
</evidence>
<protein>
    <recommendedName>
        <fullName evidence="3">CCHC-type domain-containing protein</fullName>
    </recommendedName>
</protein>
<evidence type="ECO:0000259" key="3">
    <source>
        <dbReference type="PROSITE" id="PS50158"/>
    </source>
</evidence>
<feature type="region of interest" description="Disordered" evidence="2">
    <location>
        <begin position="1"/>
        <end position="47"/>
    </location>
</feature>
<dbReference type="PANTHER" id="PTHR15503:SF42">
    <property type="entry name" value="ZINC FINGER, CCHC-TYPE, RETROTRANSPOSON GAG DOMAIN, ASPARTIC PEPTIDASE DOMAIN PROTEIN-RELATED"/>
    <property type="match status" value="1"/>
</dbReference>
<evidence type="ECO:0000256" key="2">
    <source>
        <dbReference type="SAM" id="MobiDB-lite"/>
    </source>
</evidence>
<name>A0A5N6NRR9_9ASTR</name>
<dbReference type="Proteomes" id="UP000326396">
    <property type="component" value="Linkage Group LG17"/>
</dbReference>
<dbReference type="InterPro" id="IPR032567">
    <property type="entry name" value="RTL1-rel"/>
</dbReference>
<sequence>MENFTRQNLPPPPPSPTPHPHTPTKYDNLFSSDHVPATTSQTEGGLAESGFGELIGLLIKTTDNKRKWDNSQNKTPTLQSLRRRKGAYAGKNPKCNNCDYHHQRGPCERYRCQRCGKLGHAAENCRGELVTKIPRPQHQQYKAPKGCFGCGEPGHFKRDCPHVKNIGDEAPKSCFECGNPGHIKKDCPHLKNNNNNENNNGPMGRTLVSGTTESRNDLNLATDRSHASYTSQFEVVVDMDWLSKNQAEITCHDKVVRIPPPSGETLGINDAVVYDQTPAATIGLNVVADERVNPQFVDVQYVKTELQPDNEPHGVTVEVDNSDLHQ</sequence>
<dbReference type="Pfam" id="PF08284">
    <property type="entry name" value="RVP_2"/>
    <property type="match status" value="1"/>
</dbReference>
<evidence type="ECO:0000256" key="1">
    <source>
        <dbReference type="PROSITE-ProRule" id="PRU00047"/>
    </source>
</evidence>
<dbReference type="GO" id="GO:0008270">
    <property type="term" value="F:zinc ion binding"/>
    <property type="evidence" value="ECO:0007669"/>
    <property type="project" value="UniProtKB-KW"/>
</dbReference>
<feature type="compositionally biased region" description="Pro residues" evidence="2">
    <location>
        <begin position="9"/>
        <end position="21"/>
    </location>
</feature>
<dbReference type="PANTHER" id="PTHR15503">
    <property type="entry name" value="LDOC1 RELATED"/>
    <property type="match status" value="1"/>
</dbReference>
<keyword evidence="1" id="KW-0479">Metal-binding</keyword>
<dbReference type="AlphaFoldDB" id="A0A5N6NRR9"/>
<keyword evidence="5" id="KW-1185">Reference proteome</keyword>
<reference evidence="4 5" key="1">
    <citation type="submission" date="2019-05" db="EMBL/GenBank/DDBJ databases">
        <title>Mikania micrantha, genome provides insights into the molecular mechanism of rapid growth.</title>
        <authorList>
            <person name="Liu B."/>
        </authorList>
    </citation>
    <scope>NUCLEOTIDE SEQUENCE [LARGE SCALE GENOMIC DNA]</scope>
    <source>
        <strain evidence="4">NLD-2019</strain>
        <tissue evidence="4">Leaf</tissue>
    </source>
</reference>
<comment type="caution">
    <text evidence="4">The sequence shown here is derived from an EMBL/GenBank/DDBJ whole genome shotgun (WGS) entry which is preliminary data.</text>
</comment>
<dbReference type="InterPro" id="IPR036875">
    <property type="entry name" value="Znf_CCHC_sf"/>
</dbReference>
<dbReference type="PROSITE" id="PS50158">
    <property type="entry name" value="ZF_CCHC"/>
    <property type="match status" value="3"/>
</dbReference>
<keyword evidence="1" id="KW-0862">Zinc</keyword>
<dbReference type="InterPro" id="IPR001878">
    <property type="entry name" value="Znf_CCHC"/>
</dbReference>
<keyword evidence="1" id="KW-0863">Zinc-finger</keyword>
<dbReference type="GO" id="GO:0003676">
    <property type="term" value="F:nucleic acid binding"/>
    <property type="evidence" value="ECO:0007669"/>
    <property type="project" value="InterPro"/>
</dbReference>
<accession>A0A5N6NRR9</accession>
<dbReference type="Gene3D" id="4.10.60.10">
    <property type="entry name" value="Zinc finger, CCHC-type"/>
    <property type="match status" value="2"/>
</dbReference>
<feature type="domain" description="CCHC-type" evidence="3">
    <location>
        <begin position="174"/>
        <end position="188"/>
    </location>
</feature>